<evidence type="ECO:0000256" key="3">
    <source>
        <dbReference type="ARBA" id="ARBA00022475"/>
    </source>
</evidence>
<dbReference type="InterPro" id="IPR051676">
    <property type="entry name" value="UPF0053_domain"/>
</dbReference>
<evidence type="ECO:0000256" key="7">
    <source>
        <dbReference type="ARBA" id="ARBA00023122"/>
    </source>
</evidence>
<dbReference type="InterPro" id="IPR044751">
    <property type="entry name" value="Ion_transp-like_CBS"/>
</dbReference>
<dbReference type="InterPro" id="IPR000644">
    <property type="entry name" value="CBS_dom"/>
</dbReference>
<reference evidence="16" key="1">
    <citation type="submission" date="2016-10" db="EMBL/GenBank/DDBJ databases">
        <authorList>
            <person name="Varghese N."/>
            <person name="Submissions S."/>
        </authorList>
    </citation>
    <scope>NUCLEOTIDE SEQUENCE [LARGE SCALE GENOMIC DNA]</scope>
    <source>
        <strain evidence="16">DSM 46732</strain>
    </source>
</reference>
<keyword evidence="4 10" id="KW-0812">Transmembrane</keyword>
<dbReference type="CDD" id="cd04590">
    <property type="entry name" value="CBS_pair_CorC_HlyC_assoc"/>
    <property type="match status" value="1"/>
</dbReference>
<feature type="transmembrane region" description="Helical" evidence="12">
    <location>
        <begin position="6"/>
        <end position="25"/>
    </location>
</feature>
<feature type="transmembrane region" description="Helical" evidence="12">
    <location>
        <begin position="101"/>
        <end position="126"/>
    </location>
</feature>
<organism evidence="15 16">
    <name type="scientific">Actinopolyspora xinjiangensis</name>
    <dbReference type="NCBI Taxonomy" id="405564"/>
    <lineage>
        <taxon>Bacteria</taxon>
        <taxon>Bacillati</taxon>
        <taxon>Actinomycetota</taxon>
        <taxon>Actinomycetes</taxon>
        <taxon>Actinopolysporales</taxon>
        <taxon>Actinopolysporaceae</taxon>
        <taxon>Actinopolyspora</taxon>
    </lineage>
</organism>
<evidence type="ECO:0000256" key="9">
    <source>
        <dbReference type="PROSITE-ProRule" id="PRU00703"/>
    </source>
</evidence>
<evidence type="ECO:0000259" key="13">
    <source>
        <dbReference type="PROSITE" id="PS51371"/>
    </source>
</evidence>
<keyword evidence="5" id="KW-0677">Repeat</keyword>
<dbReference type="InterPro" id="IPR005170">
    <property type="entry name" value="Transptr-assoc_dom"/>
</dbReference>
<evidence type="ECO:0000256" key="8">
    <source>
        <dbReference type="ARBA" id="ARBA00023136"/>
    </source>
</evidence>
<evidence type="ECO:0000256" key="6">
    <source>
        <dbReference type="ARBA" id="ARBA00022989"/>
    </source>
</evidence>
<feature type="domain" description="CNNM transmembrane" evidence="14">
    <location>
        <begin position="2"/>
        <end position="205"/>
    </location>
</feature>
<dbReference type="Gene3D" id="3.30.465.10">
    <property type="match status" value="1"/>
</dbReference>
<dbReference type="InterPro" id="IPR002550">
    <property type="entry name" value="CNNM"/>
</dbReference>
<dbReference type="AlphaFoldDB" id="A0A1H0VDP9"/>
<evidence type="ECO:0000256" key="11">
    <source>
        <dbReference type="SAM" id="MobiDB-lite"/>
    </source>
</evidence>
<dbReference type="SUPFAM" id="SSF56176">
    <property type="entry name" value="FAD-binding/transporter-associated domain-like"/>
    <property type="match status" value="1"/>
</dbReference>
<sequence>MTALSLLGGLLLIAAIIAANGYFVAQEFAFMTVDRSRLAAQAEQGDRVAGRMLGITRRTSFMLSGAQLGITVTGLLVGYVAEPLVGSAVGELLGGAGVAPGMGIAIGTVGVLVVSTFVQMLFGELLPKNLAIARPHRLARWLSASTVLYMRLAGWLIRFFDRSSAGLLRLLRIEPVHDVEHAANPRDLQRIVAASRQAGELPAELSLLLDRVLDFPERDVEHALVPRSQTDVLADDATLDEVRRTMSSGHSRYPVLNEDGGIEGVVHLVDVLEAMEADPRTDRRPVTGMTRSATILPTLMSLPDAVTAMARSRERMACVVDEYGGFAGIVTVEDLAEELVGELTDEHDAEERPHLLAADDADERWRVRGDAPLDEVERELVHTLPRGDYETVSGLVIAHHGALPTEDTTIDIRLPGDPVELAHEAHPPVRTLRATVVEVDQHVPSELVLELTEEPPGDHSSETDDRWTDPESGREES</sequence>
<dbReference type="InterPro" id="IPR016169">
    <property type="entry name" value="FAD-bd_PCMH_sub2"/>
</dbReference>
<gene>
    <name evidence="15" type="ORF">SAMN04487905_108216</name>
</gene>
<evidence type="ECO:0000256" key="12">
    <source>
        <dbReference type="SAM" id="Phobius"/>
    </source>
</evidence>
<feature type="compositionally biased region" description="Basic and acidic residues" evidence="11">
    <location>
        <begin position="456"/>
        <end position="477"/>
    </location>
</feature>
<evidence type="ECO:0000256" key="4">
    <source>
        <dbReference type="ARBA" id="ARBA00022692"/>
    </source>
</evidence>
<keyword evidence="7 9" id="KW-0129">CBS domain</keyword>
<keyword evidence="16" id="KW-1185">Reference proteome</keyword>
<dbReference type="RefSeq" id="WP_092602405.1">
    <property type="nucleotide sequence ID" value="NZ_FNJR01000008.1"/>
</dbReference>
<dbReference type="GO" id="GO:0005886">
    <property type="term" value="C:plasma membrane"/>
    <property type="evidence" value="ECO:0007669"/>
    <property type="project" value="UniProtKB-SubCell"/>
</dbReference>
<evidence type="ECO:0000256" key="10">
    <source>
        <dbReference type="PROSITE-ProRule" id="PRU01193"/>
    </source>
</evidence>
<dbReference type="STRING" id="405564.SAMN04487905_108216"/>
<keyword evidence="8 10" id="KW-0472">Membrane</keyword>
<name>A0A1H0VDP9_9ACTN</name>
<dbReference type="InterPro" id="IPR036318">
    <property type="entry name" value="FAD-bd_PCMH-like_sf"/>
</dbReference>
<feature type="region of interest" description="Disordered" evidence="11">
    <location>
        <begin position="450"/>
        <end position="477"/>
    </location>
</feature>
<dbReference type="Pfam" id="PF01595">
    <property type="entry name" value="CNNM"/>
    <property type="match status" value="1"/>
</dbReference>
<keyword evidence="6 10" id="KW-1133">Transmembrane helix</keyword>
<dbReference type="GO" id="GO:0050660">
    <property type="term" value="F:flavin adenine dinucleotide binding"/>
    <property type="evidence" value="ECO:0007669"/>
    <property type="project" value="InterPro"/>
</dbReference>
<dbReference type="Pfam" id="PF03471">
    <property type="entry name" value="CorC_HlyC"/>
    <property type="match status" value="1"/>
</dbReference>
<dbReference type="InterPro" id="IPR046342">
    <property type="entry name" value="CBS_dom_sf"/>
</dbReference>
<dbReference type="Proteomes" id="UP000199497">
    <property type="component" value="Unassembled WGS sequence"/>
</dbReference>
<comment type="similarity">
    <text evidence="2">Belongs to the UPF0053 family.</text>
</comment>
<evidence type="ECO:0000259" key="14">
    <source>
        <dbReference type="PROSITE" id="PS51846"/>
    </source>
</evidence>
<evidence type="ECO:0000256" key="1">
    <source>
        <dbReference type="ARBA" id="ARBA00004651"/>
    </source>
</evidence>
<evidence type="ECO:0000313" key="16">
    <source>
        <dbReference type="Proteomes" id="UP000199497"/>
    </source>
</evidence>
<dbReference type="EMBL" id="FNJR01000008">
    <property type="protein sequence ID" value="SDP76699.1"/>
    <property type="molecule type" value="Genomic_DNA"/>
</dbReference>
<feature type="transmembrane region" description="Helical" evidence="12">
    <location>
        <begin position="61"/>
        <end position="81"/>
    </location>
</feature>
<keyword evidence="3" id="KW-1003">Cell membrane</keyword>
<evidence type="ECO:0000256" key="5">
    <source>
        <dbReference type="ARBA" id="ARBA00022737"/>
    </source>
</evidence>
<protein>
    <submittedName>
        <fullName evidence="15">Hemolysin, contains CBS domains</fullName>
    </submittedName>
</protein>
<dbReference type="PROSITE" id="PS51371">
    <property type="entry name" value="CBS"/>
    <property type="match status" value="2"/>
</dbReference>
<evidence type="ECO:0000256" key="2">
    <source>
        <dbReference type="ARBA" id="ARBA00006337"/>
    </source>
</evidence>
<evidence type="ECO:0000313" key="15">
    <source>
        <dbReference type="EMBL" id="SDP76699.1"/>
    </source>
</evidence>
<feature type="domain" description="CBS" evidence="13">
    <location>
        <begin position="289"/>
        <end position="346"/>
    </location>
</feature>
<feature type="transmembrane region" description="Helical" evidence="12">
    <location>
        <begin position="138"/>
        <end position="157"/>
    </location>
</feature>
<dbReference type="Gene3D" id="3.10.580.10">
    <property type="entry name" value="CBS-domain"/>
    <property type="match status" value="1"/>
</dbReference>
<dbReference type="OrthoDB" id="110231at2"/>
<dbReference type="PROSITE" id="PS51846">
    <property type="entry name" value="CNNM"/>
    <property type="match status" value="1"/>
</dbReference>
<dbReference type="PANTHER" id="PTHR43099">
    <property type="entry name" value="UPF0053 PROTEIN YRKA"/>
    <property type="match status" value="1"/>
</dbReference>
<comment type="subcellular location">
    <subcellularLocation>
        <location evidence="1">Cell membrane</location>
        <topology evidence="1">Multi-pass membrane protein</topology>
    </subcellularLocation>
</comment>
<accession>A0A1H0VDP9</accession>
<dbReference type="PANTHER" id="PTHR43099:SF6">
    <property type="entry name" value="UPF0053 PROTEIN RV1842C"/>
    <property type="match status" value="1"/>
</dbReference>
<feature type="domain" description="CBS" evidence="13">
    <location>
        <begin position="224"/>
        <end position="283"/>
    </location>
</feature>
<proteinExistence type="inferred from homology"/>
<dbReference type="SUPFAM" id="SSF54631">
    <property type="entry name" value="CBS-domain pair"/>
    <property type="match status" value="1"/>
</dbReference>
<dbReference type="Pfam" id="PF00571">
    <property type="entry name" value="CBS"/>
    <property type="match status" value="2"/>
</dbReference>
<dbReference type="SMART" id="SM01091">
    <property type="entry name" value="CorC_HlyC"/>
    <property type="match status" value="1"/>
</dbReference>